<evidence type="ECO:0000313" key="6">
    <source>
        <dbReference type="EMBL" id="VDO22156.1"/>
    </source>
</evidence>
<evidence type="ECO:0000313" key="7">
    <source>
        <dbReference type="Proteomes" id="UP000268014"/>
    </source>
</evidence>
<evidence type="ECO:0000256" key="2">
    <source>
        <dbReference type="ARBA" id="ARBA00022771"/>
    </source>
</evidence>
<dbReference type="Pfam" id="PF02207">
    <property type="entry name" value="zf-UBR"/>
    <property type="match status" value="1"/>
</dbReference>
<reference evidence="6 7" key="2">
    <citation type="submission" date="2018-11" db="EMBL/GenBank/DDBJ databases">
        <authorList>
            <consortium name="Pathogen Informatics"/>
        </authorList>
    </citation>
    <scope>NUCLEOTIDE SEQUENCE [LARGE SCALE GENOMIC DNA]</scope>
    <source>
        <strain evidence="6 7">MHpl1</strain>
    </source>
</reference>
<dbReference type="EMBL" id="UZAF01016163">
    <property type="protein sequence ID" value="VDO22156.1"/>
    <property type="molecule type" value="Genomic_DNA"/>
</dbReference>
<dbReference type="AlphaFoldDB" id="A0A0N4W2N8"/>
<organism evidence="8">
    <name type="scientific">Haemonchus placei</name>
    <name type="common">Barber's pole worm</name>
    <dbReference type="NCBI Taxonomy" id="6290"/>
    <lineage>
        <taxon>Eukaryota</taxon>
        <taxon>Metazoa</taxon>
        <taxon>Ecdysozoa</taxon>
        <taxon>Nematoda</taxon>
        <taxon>Chromadorea</taxon>
        <taxon>Rhabditida</taxon>
        <taxon>Rhabditina</taxon>
        <taxon>Rhabditomorpha</taxon>
        <taxon>Strongyloidea</taxon>
        <taxon>Trichostrongylidae</taxon>
        <taxon>Haemonchus</taxon>
    </lineage>
</organism>
<dbReference type="STRING" id="6290.A0A0N4W2N8"/>
<dbReference type="InterPro" id="IPR003126">
    <property type="entry name" value="Znf_UBR"/>
</dbReference>
<evidence type="ECO:0000256" key="4">
    <source>
        <dbReference type="PROSITE-ProRule" id="PRU00508"/>
    </source>
</evidence>
<evidence type="ECO:0000256" key="3">
    <source>
        <dbReference type="ARBA" id="ARBA00022833"/>
    </source>
</evidence>
<evidence type="ECO:0000259" key="5">
    <source>
        <dbReference type="PROSITE" id="PS51157"/>
    </source>
</evidence>
<dbReference type="WBParaSite" id="HPLM_0000400501-mRNA-1">
    <property type="protein sequence ID" value="HPLM_0000400501-mRNA-1"/>
    <property type="gene ID" value="HPLM_0000400501"/>
</dbReference>
<dbReference type="SMART" id="SM00396">
    <property type="entry name" value="ZnF_UBR1"/>
    <property type="match status" value="1"/>
</dbReference>
<feature type="zinc finger region" description="UBR-type" evidence="4">
    <location>
        <begin position="49"/>
        <end position="121"/>
    </location>
</feature>
<feature type="domain" description="UBR-type" evidence="5">
    <location>
        <begin position="49"/>
        <end position="121"/>
    </location>
</feature>
<dbReference type="PROSITE" id="PS51157">
    <property type="entry name" value="ZF_UBR"/>
    <property type="match status" value="1"/>
</dbReference>
<accession>A0A0N4W2N8</accession>
<sequence length="346" mass="39112">MLSNCSYLGCTADQNGDETEELLTIQDIIDNDESCRQTARVLLGAQDSSVCTYPEGYKPRQALFACLTCASDPEKNEAGICYGCSLHCHDGHNIVELFTKRRFRCDCGNNKFQANCTLFEEKDILNKNNSYNHNFAGLFCVCKKAYPCDETDETMHQCVVCEDWFHLSPSNCLLSTLNVDVSIKLCKDCATRLPFLSRLCINEVDEGIVCFSSISETKEGPFLLADGFRNRLCRCEECTKLYERFGCEYLIDPEDDIEEFTKENIEKTANEKEPDADTIVNEIVQTAGREAAIHVLQGINALKRNLQNFMREKQEEGVGIITAEHVNSFFDKIKRSRTDEASGDDF</sequence>
<protein>
    <submittedName>
        <fullName evidence="8">UBR-type domain-containing protein</fullName>
    </submittedName>
</protein>
<dbReference type="SUPFAM" id="SSF57903">
    <property type="entry name" value="FYVE/PHD zinc finger"/>
    <property type="match status" value="1"/>
</dbReference>
<keyword evidence="7" id="KW-1185">Reference proteome</keyword>
<name>A0A0N4W2N8_HAEPC</name>
<dbReference type="OrthoDB" id="10262564at2759"/>
<keyword evidence="3" id="KW-0862">Zinc</keyword>
<keyword evidence="2" id="KW-0863">Zinc-finger</keyword>
<proteinExistence type="predicted"/>
<reference evidence="8" key="1">
    <citation type="submission" date="2016-04" db="UniProtKB">
        <authorList>
            <consortium name="WormBaseParasite"/>
        </authorList>
    </citation>
    <scope>IDENTIFICATION</scope>
</reference>
<evidence type="ECO:0000256" key="1">
    <source>
        <dbReference type="ARBA" id="ARBA00022723"/>
    </source>
</evidence>
<dbReference type="PANTHER" id="PTHR13513:SF9">
    <property type="entry name" value="E3 UBIQUITIN-PROTEIN LIGASE UBR7-RELATED"/>
    <property type="match status" value="1"/>
</dbReference>
<dbReference type="InterPro" id="IPR040204">
    <property type="entry name" value="UBR7"/>
</dbReference>
<dbReference type="InterPro" id="IPR011011">
    <property type="entry name" value="Znf_FYVE_PHD"/>
</dbReference>
<dbReference type="CDD" id="cd19677">
    <property type="entry name" value="UBR-box_UBR7"/>
    <property type="match status" value="1"/>
</dbReference>
<dbReference type="GO" id="GO:0008270">
    <property type="term" value="F:zinc ion binding"/>
    <property type="evidence" value="ECO:0007669"/>
    <property type="project" value="UniProtKB-KW"/>
</dbReference>
<dbReference type="Proteomes" id="UP000268014">
    <property type="component" value="Unassembled WGS sequence"/>
</dbReference>
<keyword evidence="1" id="KW-0479">Metal-binding</keyword>
<evidence type="ECO:0000313" key="8">
    <source>
        <dbReference type="WBParaSite" id="HPLM_0000400501-mRNA-1"/>
    </source>
</evidence>
<dbReference type="PANTHER" id="PTHR13513">
    <property type="entry name" value="E3 UBIQUITIN-PROTEIN LIGASE UBR7"/>
    <property type="match status" value="1"/>
</dbReference>
<dbReference type="InterPro" id="IPR047506">
    <property type="entry name" value="UBR7-like_UBR-box"/>
</dbReference>
<gene>
    <name evidence="6" type="ORF">HPLM_LOCUS3997</name>
</gene>
<dbReference type="GO" id="GO:0061630">
    <property type="term" value="F:ubiquitin protein ligase activity"/>
    <property type="evidence" value="ECO:0007669"/>
    <property type="project" value="InterPro"/>
</dbReference>
<dbReference type="GO" id="GO:0005737">
    <property type="term" value="C:cytoplasm"/>
    <property type="evidence" value="ECO:0007669"/>
    <property type="project" value="TreeGrafter"/>
</dbReference>
<dbReference type="OMA" id="CKKAYVA"/>